<evidence type="ECO:0000259" key="2">
    <source>
        <dbReference type="PROSITE" id="PS51186"/>
    </source>
</evidence>
<dbReference type="PANTHER" id="PTHR31438:SF1">
    <property type="entry name" value="LYSINE N-ACYLTRANSFERASE C17G9.06C-RELATED"/>
    <property type="match status" value="1"/>
</dbReference>
<dbReference type="Gene3D" id="3.40.630.30">
    <property type="match status" value="1"/>
</dbReference>
<comment type="caution">
    <text evidence="3">The sequence shown here is derived from an EMBL/GenBank/DDBJ whole genome shotgun (WGS) entry which is preliminary data.</text>
</comment>
<proteinExistence type="predicted"/>
<evidence type="ECO:0000313" key="4">
    <source>
        <dbReference type="Proteomes" id="UP000276443"/>
    </source>
</evidence>
<evidence type="ECO:0000256" key="1">
    <source>
        <dbReference type="ARBA" id="ARBA00023251"/>
    </source>
</evidence>
<dbReference type="PROSITE" id="PS51186">
    <property type="entry name" value="GNAT"/>
    <property type="match status" value="1"/>
</dbReference>
<sequence length="178" mass="21444">MNINQDAITVRELTDDDRSLLLEWLLNPKVLEFYEGRDATFDLEEIDREFYQDDELTRCIIEFDKKPIGYIQFYKVEDEYKQKYGFVSDHTYGLDQFIGEIEYWNQGIGTKLVKLMANYLVEQKGAEHVVMDPQVSNKRAIRAYEKSGFEIIKKLPKHEWHEGEYRDCWLMEFKYEIR</sequence>
<keyword evidence="4" id="KW-1185">Reference proteome</keyword>
<dbReference type="PANTHER" id="PTHR31438">
    <property type="entry name" value="LYSINE N-ACYLTRANSFERASE C17G9.06C-RELATED"/>
    <property type="match status" value="1"/>
</dbReference>
<feature type="domain" description="N-acetyltransferase" evidence="2">
    <location>
        <begin position="8"/>
        <end position="176"/>
    </location>
</feature>
<protein>
    <submittedName>
        <fullName evidence="3">Aminoglycoside 6'-N-acetyltransferase</fullName>
    </submittedName>
</protein>
<evidence type="ECO:0000313" key="3">
    <source>
        <dbReference type="EMBL" id="RPF53313.1"/>
    </source>
</evidence>
<organism evidence="3 4">
    <name type="scientific">Aquisalibacillus elongatus</name>
    <dbReference type="NCBI Taxonomy" id="485577"/>
    <lineage>
        <taxon>Bacteria</taxon>
        <taxon>Bacillati</taxon>
        <taxon>Bacillota</taxon>
        <taxon>Bacilli</taxon>
        <taxon>Bacillales</taxon>
        <taxon>Bacillaceae</taxon>
        <taxon>Aquisalibacillus</taxon>
    </lineage>
</organism>
<accession>A0A3N5B7J2</accession>
<dbReference type="InterPro" id="IPR016181">
    <property type="entry name" value="Acyl_CoA_acyltransferase"/>
</dbReference>
<dbReference type="EMBL" id="RKRF01000009">
    <property type="protein sequence ID" value="RPF53313.1"/>
    <property type="molecule type" value="Genomic_DNA"/>
</dbReference>
<dbReference type="CDD" id="cd04301">
    <property type="entry name" value="NAT_SF"/>
    <property type="match status" value="1"/>
</dbReference>
<keyword evidence="3" id="KW-0808">Transferase</keyword>
<name>A0A3N5B7J2_9BACI</name>
<dbReference type="Pfam" id="PF13523">
    <property type="entry name" value="Acetyltransf_8"/>
    <property type="match status" value="1"/>
</dbReference>
<dbReference type="InterPro" id="IPR000182">
    <property type="entry name" value="GNAT_dom"/>
</dbReference>
<keyword evidence="1" id="KW-0046">Antibiotic resistance</keyword>
<dbReference type="RefSeq" id="WP_124221766.1">
    <property type="nucleotide sequence ID" value="NZ_RKRF01000009.1"/>
</dbReference>
<dbReference type="AlphaFoldDB" id="A0A3N5B7J2"/>
<gene>
    <name evidence="3" type="ORF">EDC24_1810</name>
</gene>
<dbReference type="OrthoDB" id="9795206at2"/>
<dbReference type="GO" id="GO:0046677">
    <property type="term" value="P:response to antibiotic"/>
    <property type="evidence" value="ECO:0007669"/>
    <property type="project" value="UniProtKB-KW"/>
</dbReference>
<dbReference type="SUPFAM" id="SSF55729">
    <property type="entry name" value="Acyl-CoA N-acyltransferases (Nat)"/>
    <property type="match status" value="1"/>
</dbReference>
<reference evidence="3 4" key="1">
    <citation type="submission" date="2018-11" db="EMBL/GenBank/DDBJ databases">
        <title>Genomic Encyclopedia of Type Strains, Phase IV (KMG-IV): sequencing the most valuable type-strain genomes for metagenomic binning, comparative biology and taxonomic classification.</title>
        <authorList>
            <person name="Goeker M."/>
        </authorList>
    </citation>
    <scope>NUCLEOTIDE SEQUENCE [LARGE SCALE GENOMIC DNA]</scope>
    <source>
        <strain evidence="3 4">DSM 18090</strain>
    </source>
</reference>
<dbReference type="Proteomes" id="UP000276443">
    <property type="component" value="Unassembled WGS sequence"/>
</dbReference>
<dbReference type="GO" id="GO:0016410">
    <property type="term" value="F:N-acyltransferase activity"/>
    <property type="evidence" value="ECO:0007669"/>
    <property type="project" value="TreeGrafter"/>
</dbReference>